<evidence type="ECO:0000313" key="3">
    <source>
        <dbReference type="Proteomes" id="UP001642409"/>
    </source>
</evidence>
<organism evidence="1">
    <name type="scientific">Hexamita inflata</name>
    <dbReference type="NCBI Taxonomy" id="28002"/>
    <lineage>
        <taxon>Eukaryota</taxon>
        <taxon>Metamonada</taxon>
        <taxon>Diplomonadida</taxon>
        <taxon>Hexamitidae</taxon>
        <taxon>Hexamitinae</taxon>
        <taxon>Hexamita</taxon>
    </lineage>
</organism>
<dbReference type="AlphaFoldDB" id="A0AA86TAB7"/>
<keyword evidence="3" id="KW-1185">Reference proteome</keyword>
<evidence type="ECO:0000313" key="1">
    <source>
        <dbReference type="EMBL" id="CAI9912671.1"/>
    </source>
</evidence>
<reference evidence="1" key="1">
    <citation type="submission" date="2023-06" db="EMBL/GenBank/DDBJ databases">
        <authorList>
            <person name="Kurt Z."/>
        </authorList>
    </citation>
    <scope>NUCLEOTIDE SEQUENCE</scope>
</reference>
<accession>A0AA86TAB7</accession>
<protein>
    <submittedName>
        <fullName evidence="2">Hypothetical_protein</fullName>
    </submittedName>
</protein>
<gene>
    <name evidence="2" type="ORF">HINF_LOCUS15770</name>
    <name evidence="1" type="ORF">HINF_LOCUS316</name>
</gene>
<name>A0AA86TAB7_9EUKA</name>
<sequence length="111" mass="13028">MCTLLFQNALSVQSRSSRDQQIILEQNNQEQQLYKIYEEDESQSQIIEFAAYGSLFVTQLQIELKYQVNATKQLLGKLEFLSKQVDRITYLSKELYVIQKITIQNTSNKKQ</sequence>
<proteinExistence type="predicted"/>
<dbReference type="EMBL" id="CAXDID020000038">
    <property type="protein sequence ID" value="CAL5998511.1"/>
    <property type="molecule type" value="Genomic_DNA"/>
</dbReference>
<reference evidence="2 3" key="2">
    <citation type="submission" date="2024-07" db="EMBL/GenBank/DDBJ databases">
        <authorList>
            <person name="Akdeniz Z."/>
        </authorList>
    </citation>
    <scope>NUCLEOTIDE SEQUENCE [LARGE SCALE GENOMIC DNA]</scope>
</reference>
<dbReference type="Proteomes" id="UP001642409">
    <property type="component" value="Unassembled WGS sequence"/>
</dbReference>
<dbReference type="EMBL" id="CATOUU010000003">
    <property type="protein sequence ID" value="CAI9912671.1"/>
    <property type="molecule type" value="Genomic_DNA"/>
</dbReference>
<evidence type="ECO:0000313" key="2">
    <source>
        <dbReference type="EMBL" id="CAL5998511.1"/>
    </source>
</evidence>
<comment type="caution">
    <text evidence="1">The sequence shown here is derived from an EMBL/GenBank/DDBJ whole genome shotgun (WGS) entry which is preliminary data.</text>
</comment>